<evidence type="ECO:0000313" key="2">
    <source>
        <dbReference type="EMBL" id="KAK1584981.1"/>
    </source>
</evidence>
<comment type="caution">
    <text evidence="2">The sequence shown here is derived from an EMBL/GenBank/DDBJ whole genome shotgun (WGS) entry which is preliminary data.</text>
</comment>
<gene>
    <name evidence="2" type="ORF">LY79DRAFT_560011</name>
</gene>
<protein>
    <recommendedName>
        <fullName evidence="4">Secreted protein</fullName>
    </recommendedName>
</protein>
<dbReference type="RefSeq" id="XP_060412037.1">
    <property type="nucleotide sequence ID" value="XM_060558299.1"/>
</dbReference>
<dbReference type="AlphaFoldDB" id="A0AAD8PUR5"/>
<keyword evidence="3" id="KW-1185">Reference proteome</keyword>
<name>A0AAD8PUR5_9PEZI</name>
<feature type="chain" id="PRO_5041969707" description="Secreted protein" evidence="1">
    <location>
        <begin position="17"/>
        <end position="123"/>
    </location>
</feature>
<feature type="signal peptide" evidence="1">
    <location>
        <begin position="1"/>
        <end position="16"/>
    </location>
</feature>
<accession>A0AAD8PUR5</accession>
<evidence type="ECO:0000313" key="3">
    <source>
        <dbReference type="Proteomes" id="UP001230504"/>
    </source>
</evidence>
<dbReference type="EMBL" id="JAHLJV010000049">
    <property type="protein sequence ID" value="KAK1584981.1"/>
    <property type="molecule type" value="Genomic_DNA"/>
</dbReference>
<dbReference type="GeneID" id="85442539"/>
<proteinExistence type="predicted"/>
<evidence type="ECO:0000256" key="1">
    <source>
        <dbReference type="SAM" id="SignalP"/>
    </source>
</evidence>
<sequence length="123" mass="13575">MKTSIIKALIVALVAGVEVTEACAPYRRCRCTMADGSINNTITEQACTRELENTRGAKGSNSKAFQISTGDNGTEWCNWGHSGKTTFYIDNCKFRESCAAWGATGSDSWCVDKKKYMKWAQKN</sequence>
<keyword evidence="1" id="KW-0732">Signal</keyword>
<dbReference type="Proteomes" id="UP001230504">
    <property type="component" value="Unassembled WGS sequence"/>
</dbReference>
<organism evidence="2 3">
    <name type="scientific">Colletotrichum navitas</name>
    <dbReference type="NCBI Taxonomy" id="681940"/>
    <lineage>
        <taxon>Eukaryota</taxon>
        <taxon>Fungi</taxon>
        <taxon>Dikarya</taxon>
        <taxon>Ascomycota</taxon>
        <taxon>Pezizomycotina</taxon>
        <taxon>Sordariomycetes</taxon>
        <taxon>Hypocreomycetidae</taxon>
        <taxon>Glomerellales</taxon>
        <taxon>Glomerellaceae</taxon>
        <taxon>Colletotrichum</taxon>
        <taxon>Colletotrichum graminicola species complex</taxon>
    </lineage>
</organism>
<evidence type="ECO:0008006" key="4">
    <source>
        <dbReference type="Google" id="ProtNLM"/>
    </source>
</evidence>
<reference evidence="2" key="1">
    <citation type="submission" date="2021-06" db="EMBL/GenBank/DDBJ databases">
        <title>Comparative genomics, transcriptomics and evolutionary studies reveal genomic signatures of adaptation to plant cell wall in hemibiotrophic fungi.</title>
        <authorList>
            <consortium name="DOE Joint Genome Institute"/>
            <person name="Baroncelli R."/>
            <person name="Diaz J.F."/>
            <person name="Benocci T."/>
            <person name="Peng M."/>
            <person name="Battaglia E."/>
            <person name="Haridas S."/>
            <person name="Andreopoulos W."/>
            <person name="Labutti K."/>
            <person name="Pangilinan J."/>
            <person name="Floch G.L."/>
            <person name="Makela M.R."/>
            <person name="Henrissat B."/>
            <person name="Grigoriev I.V."/>
            <person name="Crouch J.A."/>
            <person name="De Vries R.P."/>
            <person name="Sukno S.A."/>
            <person name="Thon M.R."/>
        </authorList>
    </citation>
    <scope>NUCLEOTIDE SEQUENCE</scope>
    <source>
        <strain evidence="2">CBS 125086</strain>
    </source>
</reference>